<evidence type="ECO:0000256" key="2">
    <source>
        <dbReference type="ARBA" id="ARBA00023136"/>
    </source>
</evidence>
<evidence type="ECO:0000256" key="3">
    <source>
        <dbReference type="ARBA" id="ARBA00023237"/>
    </source>
</evidence>
<evidence type="ECO:0000313" key="8">
    <source>
        <dbReference type="Proteomes" id="UP001064106"/>
    </source>
</evidence>
<dbReference type="PROSITE" id="PS51257">
    <property type="entry name" value="PROKAR_LIPOPROTEIN"/>
    <property type="match status" value="1"/>
</dbReference>
<keyword evidence="3" id="KW-0998">Cell outer membrane</keyword>
<keyword evidence="5" id="KW-0732">Signal</keyword>
<organism evidence="7 8">
    <name type="scientific">Alloalcanivorax balearicus MACL04</name>
    <dbReference type="NCBI Taxonomy" id="1177182"/>
    <lineage>
        <taxon>Bacteria</taxon>
        <taxon>Pseudomonadati</taxon>
        <taxon>Pseudomonadota</taxon>
        <taxon>Gammaproteobacteria</taxon>
        <taxon>Oceanospirillales</taxon>
        <taxon>Alcanivoracaceae</taxon>
        <taxon>Alloalcanivorax</taxon>
    </lineage>
</organism>
<feature type="signal peptide" evidence="5">
    <location>
        <begin position="1"/>
        <end position="17"/>
    </location>
</feature>
<dbReference type="Gene3D" id="3.30.1330.60">
    <property type="entry name" value="OmpA-like domain"/>
    <property type="match status" value="1"/>
</dbReference>
<dbReference type="PRINTS" id="PR01021">
    <property type="entry name" value="OMPADOMAIN"/>
</dbReference>
<dbReference type="EMBL" id="ARXS01000029">
    <property type="protein sequence ID" value="MCU5784335.1"/>
    <property type="molecule type" value="Genomic_DNA"/>
</dbReference>
<dbReference type="InterPro" id="IPR050330">
    <property type="entry name" value="Bact_OuterMem_StrucFunc"/>
</dbReference>
<keyword evidence="2 4" id="KW-0472">Membrane</keyword>
<reference evidence="7" key="1">
    <citation type="submission" date="2012-09" db="EMBL/GenBank/DDBJ databases">
        <title>Genome Sequence of alkane-degrading Bacterium Alcanivorax balearicus MACL04.</title>
        <authorList>
            <person name="Lai Q."/>
            <person name="Shao Z."/>
        </authorList>
    </citation>
    <scope>NUCLEOTIDE SEQUENCE</scope>
    <source>
        <strain evidence="7">MACL04</strain>
    </source>
</reference>
<dbReference type="InterPro" id="IPR006690">
    <property type="entry name" value="OMPA-like_CS"/>
</dbReference>
<evidence type="ECO:0000256" key="5">
    <source>
        <dbReference type="SAM" id="SignalP"/>
    </source>
</evidence>
<keyword evidence="8" id="KW-1185">Reference proteome</keyword>
<dbReference type="InterPro" id="IPR006665">
    <property type="entry name" value="OmpA-like"/>
</dbReference>
<dbReference type="PANTHER" id="PTHR30329:SF21">
    <property type="entry name" value="LIPOPROTEIN YIAD-RELATED"/>
    <property type="match status" value="1"/>
</dbReference>
<evidence type="ECO:0000313" key="7">
    <source>
        <dbReference type="EMBL" id="MCU5784335.1"/>
    </source>
</evidence>
<dbReference type="PANTHER" id="PTHR30329">
    <property type="entry name" value="STATOR ELEMENT OF FLAGELLAR MOTOR COMPLEX"/>
    <property type="match status" value="1"/>
</dbReference>
<dbReference type="Pfam" id="PF13441">
    <property type="entry name" value="Gly-zipper_YMGG"/>
    <property type="match status" value="1"/>
</dbReference>
<name>A0ABT2R3I5_9GAMM</name>
<evidence type="ECO:0000259" key="6">
    <source>
        <dbReference type="PROSITE" id="PS51123"/>
    </source>
</evidence>
<evidence type="ECO:0000256" key="1">
    <source>
        <dbReference type="ARBA" id="ARBA00004442"/>
    </source>
</evidence>
<proteinExistence type="predicted"/>
<dbReference type="InterPro" id="IPR027367">
    <property type="entry name" value="Gly-zipper_YMGG"/>
</dbReference>
<evidence type="ECO:0000256" key="4">
    <source>
        <dbReference type="PROSITE-ProRule" id="PRU00473"/>
    </source>
</evidence>
<dbReference type="Pfam" id="PF00691">
    <property type="entry name" value="OmpA"/>
    <property type="match status" value="1"/>
</dbReference>
<dbReference type="InterPro" id="IPR036737">
    <property type="entry name" value="OmpA-like_sf"/>
</dbReference>
<gene>
    <name evidence="7" type="ORF">MA04_03635</name>
</gene>
<sequence>MKRILGCSMLAAAITLAGCSTVNPYTGEKQTSKAATGGAIGAVAGALIGIATSDNAKERKERALAGAGIGAVAGGGVGYYMDVQEKKLRDKLQATGVSVTRSGDNIILNMPGNVTFDTDQSDVKSNFRPVLESVTEVLKEYKSTMIQVAGHTDSTGGERYNLLLSQQRAQSVANVLSSYGVETVRLDVVGFGETQPIANNGTAQGREQNRRVELTLLPYTK</sequence>
<dbReference type="InterPro" id="IPR006664">
    <property type="entry name" value="OMP_bac"/>
</dbReference>
<feature type="domain" description="OmpA-like" evidence="6">
    <location>
        <begin position="103"/>
        <end position="220"/>
    </location>
</feature>
<dbReference type="PROSITE" id="PS51123">
    <property type="entry name" value="OMPA_2"/>
    <property type="match status" value="1"/>
</dbReference>
<comment type="subcellular location">
    <subcellularLocation>
        <location evidence="1">Cell outer membrane</location>
    </subcellularLocation>
</comment>
<protein>
    <submittedName>
        <fullName evidence="7">OmpA family protein</fullName>
    </submittedName>
</protein>
<dbReference type="RefSeq" id="WP_163127420.1">
    <property type="nucleotide sequence ID" value="NZ_ARXS01000029.1"/>
</dbReference>
<dbReference type="SUPFAM" id="SSF103088">
    <property type="entry name" value="OmpA-like"/>
    <property type="match status" value="1"/>
</dbReference>
<dbReference type="PROSITE" id="PS01068">
    <property type="entry name" value="OMPA_1"/>
    <property type="match status" value="1"/>
</dbReference>
<dbReference type="PRINTS" id="PR01023">
    <property type="entry name" value="NAFLGMOTY"/>
</dbReference>
<dbReference type="Proteomes" id="UP001064106">
    <property type="component" value="Unassembled WGS sequence"/>
</dbReference>
<dbReference type="CDD" id="cd07185">
    <property type="entry name" value="OmpA_C-like"/>
    <property type="match status" value="1"/>
</dbReference>
<comment type="caution">
    <text evidence="7">The sequence shown here is derived from an EMBL/GenBank/DDBJ whole genome shotgun (WGS) entry which is preliminary data.</text>
</comment>
<accession>A0ABT2R3I5</accession>
<feature type="chain" id="PRO_5046585537" evidence="5">
    <location>
        <begin position="18"/>
        <end position="221"/>
    </location>
</feature>